<dbReference type="InterPro" id="IPR005670">
    <property type="entry name" value="PstB-like"/>
</dbReference>
<dbReference type="GO" id="GO:0005315">
    <property type="term" value="F:phosphate transmembrane transporter activity"/>
    <property type="evidence" value="ECO:0007669"/>
    <property type="project" value="InterPro"/>
</dbReference>
<dbReference type="EMBL" id="BJXW01000009">
    <property type="protein sequence ID" value="GEN30617.1"/>
    <property type="molecule type" value="Genomic_DNA"/>
</dbReference>
<dbReference type="PROSITE" id="PS00211">
    <property type="entry name" value="ABC_TRANSPORTER_1"/>
    <property type="match status" value="1"/>
</dbReference>
<dbReference type="GO" id="GO:0035435">
    <property type="term" value="P:phosphate ion transmembrane transport"/>
    <property type="evidence" value="ECO:0007669"/>
    <property type="project" value="InterPro"/>
</dbReference>
<dbReference type="InterPro" id="IPR017871">
    <property type="entry name" value="ABC_transporter-like_CS"/>
</dbReference>
<accession>A0A511UVK5</accession>
<dbReference type="GO" id="GO:0005524">
    <property type="term" value="F:ATP binding"/>
    <property type="evidence" value="ECO:0007669"/>
    <property type="project" value="UniProtKB-KW"/>
</dbReference>
<dbReference type="GO" id="GO:0016887">
    <property type="term" value="F:ATP hydrolysis activity"/>
    <property type="evidence" value="ECO:0007669"/>
    <property type="project" value="InterPro"/>
</dbReference>
<keyword evidence="3 5" id="KW-0067">ATP-binding</keyword>
<organism evidence="5 6">
    <name type="scientific">Cerasibacillus quisquiliarum</name>
    <dbReference type="NCBI Taxonomy" id="227865"/>
    <lineage>
        <taxon>Bacteria</taxon>
        <taxon>Bacillati</taxon>
        <taxon>Bacillota</taxon>
        <taxon>Bacilli</taxon>
        <taxon>Bacillales</taxon>
        <taxon>Bacillaceae</taxon>
        <taxon>Cerasibacillus</taxon>
    </lineage>
</organism>
<evidence type="ECO:0000313" key="5">
    <source>
        <dbReference type="EMBL" id="GEN30617.1"/>
    </source>
</evidence>
<dbReference type="CDD" id="cd03260">
    <property type="entry name" value="ABC_PstB_phosphate_transporter"/>
    <property type="match status" value="1"/>
</dbReference>
<protein>
    <submittedName>
        <fullName evidence="5">Putative ABC transporter ATP-binding protein YjkB</fullName>
    </submittedName>
</protein>
<dbReference type="GO" id="GO:0016020">
    <property type="term" value="C:membrane"/>
    <property type="evidence" value="ECO:0007669"/>
    <property type="project" value="InterPro"/>
</dbReference>
<dbReference type="Pfam" id="PF00005">
    <property type="entry name" value="ABC_tran"/>
    <property type="match status" value="1"/>
</dbReference>
<gene>
    <name evidence="5" type="primary">yjkB</name>
    <name evidence="5" type="ORF">CQU01_08550</name>
</gene>
<dbReference type="PROSITE" id="PS50893">
    <property type="entry name" value="ABC_TRANSPORTER_2"/>
    <property type="match status" value="1"/>
</dbReference>
<keyword evidence="6" id="KW-1185">Reference proteome</keyword>
<dbReference type="InterPro" id="IPR003593">
    <property type="entry name" value="AAA+_ATPase"/>
</dbReference>
<dbReference type="RefSeq" id="WP_246118051.1">
    <property type="nucleotide sequence ID" value="NZ_BJXW01000009.1"/>
</dbReference>
<dbReference type="Proteomes" id="UP000321491">
    <property type="component" value="Unassembled WGS sequence"/>
</dbReference>
<keyword evidence="1" id="KW-0813">Transport</keyword>
<dbReference type="InterPro" id="IPR027417">
    <property type="entry name" value="P-loop_NTPase"/>
</dbReference>
<sequence length="245" mass="27353">MDHILNEDAAIYFEHVSYKRDNNTILSHINGMFPKGKITALVGPSGAGKTSLLKLCNGLKSPTSGNIYINNKNINSYDPPSLRRYAGIALQQATMIDGTVRKNLALPLILQNKSLTENEAKELLKLVGLDTDMLSRHVNDLSGGQKQKLSIARTLVNRPHILLLDEITSSLDPISVEEIEKLIYTINKKYRTTIIWITHDINQARQMGDYVWVMMQGQLIESGSISLLDHPKTDKVAQFLKGRSS</sequence>
<feature type="domain" description="ABC transporter" evidence="4">
    <location>
        <begin position="11"/>
        <end position="241"/>
    </location>
</feature>
<comment type="caution">
    <text evidence="5">The sequence shown here is derived from an EMBL/GenBank/DDBJ whole genome shotgun (WGS) entry which is preliminary data.</text>
</comment>
<keyword evidence="2" id="KW-0547">Nucleotide-binding</keyword>
<dbReference type="SUPFAM" id="SSF52540">
    <property type="entry name" value="P-loop containing nucleoside triphosphate hydrolases"/>
    <property type="match status" value="1"/>
</dbReference>
<dbReference type="InterPro" id="IPR003439">
    <property type="entry name" value="ABC_transporter-like_ATP-bd"/>
</dbReference>
<evidence type="ECO:0000256" key="1">
    <source>
        <dbReference type="ARBA" id="ARBA00022448"/>
    </source>
</evidence>
<evidence type="ECO:0000259" key="4">
    <source>
        <dbReference type="PROSITE" id="PS50893"/>
    </source>
</evidence>
<evidence type="ECO:0000256" key="3">
    <source>
        <dbReference type="ARBA" id="ARBA00022840"/>
    </source>
</evidence>
<evidence type="ECO:0000256" key="2">
    <source>
        <dbReference type="ARBA" id="ARBA00022741"/>
    </source>
</evidence>
<dbReference type="AlphaFoldDB" id="A0A511UVK5"/>
<evidence type="ECO:0000313" key="6">
    <source>
        <dbReference type="Proteomes" id="UP000321491"/>
    </source>
</evidence>
<proteinExistence type="predicted"/>
<dbReference type="SMART" id="SM00382">
    <property type="entry name" value="AAA"/>
    <property type="match status" value="1"/>
</dbReference>
<reference evidence="5 6" key="1">
    <citation type="submission" date="2019-07" db="EMBL/GenBank/DDBJ databases">
        <title>Whole genome shotgun sequence of Cerasibacillus quisquiliarum NBRC 102429.</title>
        <authorList>
            <person name="Hosoyama A."/>
            <person name="Uohara A."/>
            <person name="Ohji S."/>
            <person name="Ichikawa N."/>
        </authorList>
    </citation>
    <scope>NUCLEOTIDE SEQUENCE [LARGE SCALE GENOMIC DNA]</scope>
    <source>
        <strain evidence="5 6">NBRC 102429</strain>
    </source>
</reference>
<dbReference type="Gene3D" id="3.40.50.300">
    <property type="entry name" value="P-loop containing nucleotide triphosphate hydrolases"/>
    <property type="match status" value="1"/>
</dbReference>
<dbReference type="PANTHER" id="PTHR43423">
    <property type="entry name" value="ABC TRANSPORTER I FAMILY MEMBER 17"/>
    <property type="match status" value="1"/>
</dbReference>
<dbReference type="PANTHER" id="PTHR43423:SF1">
    <property type="entry name" value="ABC TRANSPORTER I FAMILY MEMBER 17"/>
    <property type="match status" value="1"/>
</dbReference>
<name>A0A511UVK5_9BACI</name>